<comment type="caution">
    <text evidence="2">The sequence shown here is derived from an EMBL/GenBank/DDBJ whole genome shotgun (WGS) entry which is preliminary data.</text>
</comment>
<reference evidence="2 3" key="1">
    <citation type="submission" date="2017-06" db="EMBL/GenBank/DDBJ databases">
        <title>Draft genome sequence of a variant of Elsinoe murrayae.</title>
        <authorList>
            <person name="Cheng Q."/>
        </authorList>
    </citation>
    <scope>NUCLEOTIDE SEQUENCE [LARGE SCALE GENOMIC DNA]</scope>
    <source>
        <strain evidence="2 3">CQ-2017a</strain>
    </source>
</reference>
<sequence>MTDKETEVPTDLAPDPDEDELDDLDDVLDEFSATKLEDSKVPAVVNQSANQDAKSTGGEEDEFAKQLQAGMAELLGSLGQNPEMQAELESMMKELGDTAAKEGSATGPASAPKSSGDGTHNAKPKKNGEETFQDTIRKTMERMQNSGETASAAAASSSEEDMLAQMLKEMEKGNFPGLDGGSEEDFNKMLMGMMEQLTNKEILYEPMKDLHEKYPIWLKDNADKTKAEDLARYKEQQSLVGEIVARFDRAEYSDDNQADRDYIVERMQKMQAAGSPPADLVGDMGSAQEMFGEMEGGLHPAAKLFLVLPELDTLAEQSEEWVQRMKQHSKADMLIVRRCPGMKHGWTQFPDFVLAKHERAEKAKVYVEAMKFLEKY</sequence>
<dbReference type="InterPro" id="IPR038322">
    <property type="entry name" value="Pex19_C_sf"/>
</dbReference>
<feature type="compositionally biased region" description="Basic and acidic residues" evidence="1">
    <location>
        <begin position="90"/>
        <end position="100"/>
    </location>
</feature>
<dbReference type="Pfam" id="PF04614">
    <property type="entry name" value="Pex19"/>
    <property type="match status" value="1"/>
</dbReference>
<feature type="compositionally biased region" description="Polar residues" evidence="1">
    <location>
        <begin position="45"/>
        <end position="54"/>
    </location>
</feature>
<name>A0A2K1QFY9_9PEZI</name>
<protein>
    <submittedName>
        <fullName evidence="2">Peroxisome bioproteinsis protein 19-1</fullName>
    </submittedName>
</protein>
<dbReference type="OrthoDB" id="21292at2759"/>
<dbReference type="GO" id="GO:0005778">
    <property type="term" value="C:peroxisomal membrane"/>
    <property type="evidence" value="ECO:0007669"/>
    <property type="project" value="TreeGrafter"/>
</dbReference>
<dbReference type="PANTHER" id="PTHR12774">
    <property type="entry name" value="PEROXISOMAL BIOGENESIS FACTOR 19"/>
    <property type="match status" value="1"/>
</dbReference>
<feature type="region of interest" description="Disordered" evidence="1">
    <location>
        <begin position="1"/>
        <end position="161"/>
    </location>
</feature>
<dbReference type="PANTHER" id="PTHR12774:SF2">
    <property type="entry name" value="PEROXISOMAL BIOGENESIS FACTOR 19"/>
    <property type="match status" value="1"/>
</dbReference>
<evidence type="ECO:0000313" key="3">
    <source>
        <dbReference type="Proteomes" id="UP000243797"/>
    </source>
</evidence>
<proteinExistence type="predicted"/>
<dbReference type="GO" id="GO:0045046">
    <property type="term" value="P:protein import into peroxisome membrane"/>
    <property type="evidence" value="ECO:0007669"/>
    <property type="project" value="TreeGrafter"/>
</dbReference>
<gene>
    <name evidence="2" type="ORF">CAC42_6607</name>
</gene>
<dbReference type="GO" id="GO:0033328">
    <property type="term" value="F:peroxisome membrane targeting sequence binding"/>
    <property type="evidence" value="ECO:0007669"/>
    <property type="project" value="TreeGrafter"/>
</dbReference>
<evidence type="ECO:0000256" key="1">
    <source>
        <dbReference type="SAM" id="MobiDB-lite"/>
    </source>
</evidence>
<dbReference type="AlphaFoldDB" id="A0A2K1QFY9"/>
<dbReference type="InterPro" id="IPR006708">
    <property type="entry name" value="Pex19"/>
</dbReference>
<dbReference type="STRING" id="2082308.A0A2K1QFY9"/>
<organism evidence="2 3">
    <name type="scientific">Sphaceloma murrayae</name>
    <dbReference type="NCBI Taxonomy" id="2082308"/>
    <lineage>
        <taxon>Eukaryota</taxon>
        <taxon>Fungi</taxon>
        <taxon>Dikarya</taxon>
        <taxon>Ascomycota</taxon>
        <taxon>Pezizomycotina</taxon>
        <taxon>Dothideomycetes</taxon>
        <taxon>Dothideomycetidae</taxon>
        <taxon>Myriangiales</taxon>
        <taxon>Elsinoaceae</taxon>
        <taxon>Sphaceloma</taxon>
    </lineage>
</organism>
<feature type="compositionally biased region" description="Acidic residues" evidence="1">
    <location>
        <begin position="14"/>
        <end position="29"/>
    </location>
</feature>
<dbReference type="Gene3D" id="1.20.120.900">
    <property type="entry name" value="Pex19, mPTS binding domain"/>
    <property type="match status" value="1"/>
</dbReference>
<dbReference type="Proteomes" id="UP000243797">
    <property type="component" value="Unassembled WGS sequence"/>
</dbReference>
<accession>A0A2K1QFY9</accession>
<dbReference type="InParanoid" id="A0A2K1QFY9"/>
<evidence type="ECO:0000313" key="2">
    <source>
        <dbReference type="EMBL" id="PNS14094.1"/>
    </source>
</evidence>
<dbReference type="EMBL" id="NKHZ01000088">
    <property type="protein sequence ID" value="PNS14094.1"/>
    <property type="molecule type" value="Genomic_DNA"/>
</dbReference>
<dbReference type="FunCoup" id="A0A2K1QFY9">
    <property type="interactions" value="232"/>
</dbReference>
<keyword evidence="3" id="KW-1185">Reference proteome</keyword>